<evidence type="ECO:0000259" key="6">
    <source>
        <dbReference type="Pfam" id="PF00692"/>
    </source>
</evidence>
<dbReference type="GO" id="GO:0046081">
    <property type="term" value="P:dUTP catabolic process"/>
    <property type="evidence" value="ECO:0007669"/>
    <property type="project" value="InterPro"/>
</dbReference>
<dbReference type="RefSeq" id="WP_165006437.1">
    <property type="nucleotide sequence ID" value="NZ_CP064954.1"/>
</dbReference>
<dbReference type="InterPro" id="IPR029054">
    <property type="entry name" value="dUTPase-like"/>
</dbReference>
<dbReference type="InterPro" id="IPR033704">
    <property type="entry name" value="dUTPase_trimeric"/>
</dbReference>
<dbReference type="GO" id="GO:0006226">
    <property type="term" value="P:dUMP biosynthetic process"/>
    <property type="evidence" value="ECO:0007669"/>
    <property type="project" value="InterPro"/>
</dbReference>
<dbReference type="CDD" id="cd07557">
    <property type="entry name" value="trimeric_dUTPase"/>
    <property type="match status" value="1"/>
</dbReference>
<organism evidence="7 8">
    <name type="scientific">Corynebacterium lizhenjunii</name>
    <dbReference type="NCBI Taxonomy" id="2709394"/>
    <lineage>
        <taxon>Bacteria</taxon>
        <taxon>Bacillati</taxon>
        <taxon>Actinomycetota</taxon>
        <taxon>Actinomycetes</taxon>
        <taxon>Mycobacteriales</taxon>
        <taxon>Corynebacteriaceae</taxon>
        <taxon>Corynebacterium</taxon>
    </lineage>
</organism>
<evidence type="ECO:0000256" key="5">
    <source>
        <dbReference type="ARBA" id="ARBA00047686"/>
    </source>
</evidence>
<evidence type="ECO:0000313" key="8">
    <source>
        <dbReference type="Proteomes" id="UP000594681"/>
    </source>
</evidence>
<dbReference type="GO" id="GO:0000287">
    <property type="term" value="F:magnesium ion binding"/>
    <property type="evidence" value="ECO:0007669"/>
    <property type="project" value="InterPro"/>
</dbReference>
<dbReference type="InterPro" id="IPR036157">
    <property type="entry name" value="dUTPase-like_sf"/>
</dbReference>
<dbReference type="SUPFAM" id="SSF51283">
    <property type="entry name" value="dUTPase-like"/>
    <property type="match status" value="1"/>
</dbReference>
<reference evidence="7 8" key="1">
    <citation type="submission" date="2020-11" db="EMBL/GenBank/DDBJ databases">
        <title>Corynebacterium sp. ZJ-599.</title>
        <authorList>
            <person name="Zhou J."/>
        </authorList>
    </citation>
    <scope>NUCLEOTIDE SEQUENCE [LARGE SCALE GENOMIC DNA]</scope>
    <source>
        <strain evidence="7 8">ZJ-599</strain>
    </source>
</reference>
<dbReference type="AlphaFoldDB" id="A0A7T0PAF2"/>
<dbReference type="EMBL" id="CP064954">
    <property type="protein sequence ID" value="QPK78300.1"/>
    <property type="molecule type" value="Genomic_DNA"/>
</dbReference>
<evidence type="ECO:0000256" key="2">
    <source>
        <dbReference type="ARBA" id="ARBA00012379"/>
    </source>
</evidence>
<feature type="domain" description="dUTPase-like" evidence="6">
    <location>
        <begin position="15"/>
        <end position="142"/>
    </location>
</feature>
<comment type="similarity">
    <text evidence="1">Belongs to the dUTPase family.</text>
</comment>
<dbReference type="Pfam" id="PF00692">
    <property type="entry name" value="dUTPase"/>
    <property type="match status" value="1"/>
</dbReference>
<protein>
    <recommendedName>
        <fullName evidence="2">dUTP diphosphatase</fullName>
        <ecNumber evidence="2">3.6.1.23</ecNumber>
    </recommendedName>
</protein>
<name>A0A7T0PAF2_9CORY</name>
<proteinExistence type="inferred from homology"/>
<comment type="catalytic activity">
    <reaction evidence="5">
        <text>dUTP + H2O = dUMP + diphosphate + H(+)</text>
        <dbReference type="Rhea" id="RHEA:10248"/>
        <dbReference type="ChEBI" id="CHEBI:15377"/>
        <dbReference type="ChEBI" id="CHEBI:15378"/>
        <dbReference type="ChEBI" id="CHEBI:33019"/>
        <dbReference type="ChEBI" id="CHEBI:61555"/>
        <dbReference type="ChEBI" id="CHEBI:246422"/>
        <dbReference type="EC" id="3.6.1.23"/>
    </reaction>
</comment>
<accession>A0A7T0PAF2</accession>
<dbReference type="PANTHER" id="PTHR11241">
    <property type="entry name" value="DEOXYURIDINE 5'-TRIPHOSPHATE NUCLEOTIDOHYDROLASE"/>
    <property type="match status" value="1"/>
</dbReference>
<dbReference type="PANTHER" id="PTHR11241:SF0">
    <property type="entry name" value="DEOXYURIDINE 5'-TRIPHOSPHATE NUCLEOTIDOHYDROLASE"/>
    <property type="match status" value="1"/>
</dbReference>
<dbReference type="Proteomes" id="UP000594681">
    <property type="component" value="Chromosome"/>
</dbReference>
<keyword evidence="3 7" id="KW-0378">Hydrolase</keyword>
<dbReference type="NCBIfam" id="NF001862">
    <property type="entry name" value="PRK00601.1"/>
    <property type="match status" value="1"/>
</dbReference>
<evidence type="ECO:0000256" key="3">
    <source>
        <dbReference type="ARBA" id="ARBA00022801"/>
    </source>
</evidence>
<evidence type="ECO:0000256" key="1">
    <source>
        <dbReference type="ARBA" id="ARBA00006581"/>
    </source>
</evidence>
<sequence>MDLQYVRTRPDAVDPVCASSGAAGVDLAVPEAVTVPARGTAVVDLGLAVEVPDGHVGLLLPRSSLGFLYGITLANTVGVIDSDYRGPLLVKLQNNTMSPVEFGTGYRIVQLMIVPIVAADTWQQVDELPPTMRGAGGIGSTGTH</sequence>
<keyword evidence="8" id="KW-1185">Reference proteome</keyword>
<evidence type="ECO:0000256" key="4">
    <source>
        <dbReference type="ARBA" id="ARBA00023080"/>
    </source>
</evidence>
<keyword evidence="4" id="KW-0546">Nucleotide metabolism</keyword>
<dbReference type="NCBIfam" id="TIGR00576">
    <property type="entry name" value="dut"/>
    <property type="match status" value="1"/>
</dbReference>
<gene>
    <name evidence="7" type="primary">dut</name>
    <name evidence="7" type="ORF">G7Y31_06835</name>
</gene>
<dbReference type="GO" id="GO:0004170">
    <property type="term" value="F:dUTP diphosphatase activity"/>
    <property type="evidence" value="ECO:0007669"/>
    <property type="project" value="UniProtKB-EC"/>
</dbReference>
<evidence type="ECO:0000313" key="7">
    <source>
        <dbReference type="EMBL" id="QPK78300.1"/>
    </source>
</evidence>
<dbReference type="Gene3D" id="2.70.40.10">
    <property type="match status" value="1"/>
</dbReference>
<dbReference type="EC" id="3.6.1.23" evidence="2"/>
<dbReference type="KEGG" id="cliz:G7Y31_06835"/>
<dbReference type="InterPro" id="IPR008181">
    <property type="entry name" value="dUTPase"/>
</dbReference>